<evidence type="ECO:0000313" key="3">
    <source>
        <dbReference type="Proteomes" id="UP000183209"/>
    </source>
</evidence>
<organism evidence="2 3">
    <name type="scientific">Zhouia amylolytica</name>
    <dbReference type="NCBI Taxonomy" id="376730"/>
    <lineage>
        <taxon>Bacteria</taxon>
        <taxon>Pseudomonadati</taxon>
        <taxon>Bacteroidota</taxon>
        <taxon>Flavobacteriia</taxon>
        <taxon>Flavobacteriales</taxon>
        <taxon>Flavobacteriaceae</taxon>
        <taxon>Zhouia</taxon>
    </lineage>
</organism>
<dbReference type="RefSeq" id="WP_038264609.1">
    <property type="nucleotide sequence ID" value="NZ_FPAG01000002.1"/>
</dbReference>
<name>A0A1I6QNC0_9FLAO</name>
<sequence>MLKKNTALLIALIIITGILLIKVFSNDSSYRQIQDELNQSRIALEKAIRQNSVAQKEIHSLQQELNTFKLKNEILLAEKDSLVLLYKRKKAQNWSELQEIKKEQTLVLEKLKSLREENIKFK</sequence>
<evidence type="ECO:0000313" key="2">
    <source>
        <dbReference type="EMBL" id="SFS53946.1"/>
    </source>
</evidence>
<dbReference type="Proteomes" id="UP000183209">
    <property type="component" value="Unassembled WGS sequence"/>
</dbReference>
<gene>
    <name evidence="2" type="ORF">SAMN04487906_0749</name>
</gene>
<accession>A0A1I6QNC0</accession>
<evidence type="ECO:0000256" key="1">
    <source>
        <dbReference type="SAM" id="Coils"/>
    </source>
</evidence>
<dbReference type="AlphaFoldDB" id="A0A1I6QNC0"/>
<feature type="coiled-coil region" evidence="1">
    <location>
        <begin position="30"/>
        <end position="117"/>
    </location>
</feature>
<proteinExistence type="predicted"/>
<dbReference type="EMBL" id="FPAG01000002">
    <property type="protein sequence ID" value="SFS53946.1"/>
    <property type="molecule type" value="Genomic_DNA"/>
</dbReference>
<reference evidence="2 3" key="1">
    <citation type="submission" date="2016-10" db="EMBL/GenBank/DDBJ databases">
        <authorList>
            <person name="de Groot N.N."/>
        </authorList>
    </citation>
    <scope>NUCLEOTIDE SEQUENCE [LARGE SCALE GENOMIC DNA]</scope>
    <source>
        <strain evidence="2 3">CGMCC 1.6114</strain>
    </source>
</reference>
<protein>
    <submittedName>
        <fullName evidence="2">Uncharacterized protein</fullName>
    </submittedName>
</protein>
<keyword evidence="1" id="KW-0175">Coiled coil</keyword>